<name>A0AAX1ITW1_ACIBA</name>
<dbReference type="AlphaFoldDB" id="A0AAX1ITW1"/>
<feature type="chain" id="PRO_5043623259" evidence="1">
    <location>
        <begin position="21"/>
        <end position="137"/>
    </location>
</feature>
<dbReference type="EMBL" id="CP061525">
    <property type="protein sequence ID" value="QNV20634.1"/>
    <property type="molecule type" value="Genomic_DNA"/>
</dbReference>
<evidence type="ECO:0000313" key="3">
    <source>
        <dbReference type="Proteomes" id="UP000516419"/>
    </source>
</evidence>
<evidence type="ECO:0000256" key="1">
    <source>
        <dbReference type="SAM" id="SignalP"/>
    </source>
</evidence>
<accession>A0AAX1ITW1</accession>
<reference evidence="2 3" key="1">
    <citation type="submission" date="2020-09" db="EMBL/GenBank/DDBJ databases">
        <title>Carbapenem-Resistant Acinetobacter baumannii devoid of typical resistance factors.</title>
        <authorList>
            <person name="Hoffmann M."/>
            <person name="Luo Y."/>
            <person name="Strain E."/>
            <person name="Rand H."/>
            <person name="Javkar K.G."/>
        </authorList>
    </citation>
    <scope>NUCLEOTIDE SEQUENCE [LARGE SCALE GENOMIC DNA]</scope>
    <source>
        <strain evidence="2 3">CFSAN093705</strain>
    </source>
</reference>
<keyword evidence="1" id="KW-0732">Signal</keyword>
<feature type="signal peptide" evidence="1">
    <location>
        <begin position="1"/>
        <end position="20"/>
    </location>
</feature>
<protein>
    <submittedName>
        <fullName evidence="2">Uncharacterized protein</fullName>
    </submittedName>
</protein>
<dbReference type="Proteomes" id="UP000516419">
    <property type="component" value="Chromosome"/>
</dbReference>
<sequence>MKSKIGVLILIAICAFNANAGDVKGAFEVFASASKLWQLCINEAVDSYSQTSSSAEEIASASLSSCVDKEGLVYESMVNFQNSLPKNEDKTDDEIRQIVNGEIIEYRNTVKRNAVKRAIDISNTRQIEPKSKSSIYI</sequence>
<dbReference type="RefSeq" id="WP_010700448.1">
    <property type="nucleotide sequence ID" value="NZ_CAKNDR010000002.1"/>
</dbReference>
<gene>
    <name evidence="2" type="ORF">FQZ18_12760</name>
</gene>
<organism evidence="2 3">
    <name type="scientific">Acinetobacter baumannii</name>
    <dbReference type="NCBI Taxonomy" id="470"/>
    <lineage>
        <taxon>Bacteria</taxon>
        <taxon>Pseudomonadati</taxon>
        <taxon>Pseudomonadota</taxon>
        <taxon>Gammaproteobacteria</taxon>
        <taxon>Moraxellales</taxon>
        <taxon>Moraxellaceae</taxon>
        <taxon>Acinetobacter</taxon>
        <taxon>Acinetobacter calcoaceticus/baumannii complex</taxon>
    </lineage>
</organism>
<proteinExistence type="predicted"/>
<evidence type="ECO:0000313" key="2">
    <source>
        <dbReference type="EMBL" id="QNV20634.1"/>
    </source>
</evidence>